<protein>
    <submittedName>
        <fullName evidence="3">Putative ABC transporter</fullName>
    </submittedName>
</protein>
<feature type="signal peptide" evidence="1">
    <location>
        <begin position="1"/>
        <end position="30"/>
    </location>
</feature>
<accession>A0A117DNQ7</accession>
<feature type="domain" description="SsuA/THI5-like" evidence="2">
    <location>
        <begin position="73"/>
        <end position="255"/>
    </location>
</feature>
<evidence type="ECO:0000259" key="2">
    <source>
        <dbReference type="Pfam" id="PF09084"/>
    </source>
</evidence>
<reference evidence="4" key="1">
    <citation type="submission" date="2015-11" db="EMBL/GenBank/DDBJ databases">
        <title>Draft Genome Sequence of the Radioresistant Bacterium Deinococcus grandis, Isolated from Freshwater Fish in Japan.</title>
        <authorList>
            <person name="Satoh K."/>
            <person name="Onodera T."/>
            <person name="Omoso K."/>
            <person name="Takeda-Yano K."/>
            <person name="Katayama T."/>
            <person name="Oono Y."/>
            <person name="Narumi I."/>
        </authorList>
    </citation>
    <scope>NUCLEOTIDE SEQUENCE [LARGE SCALE GENOMIC DNA]</scope>
    <source>
        <strain evidence="4">ATCC 43672</strain>
    </source>
</reference>
<evidence type="ECO:0000313" key="4">
    <source>
        <dbReference type="Proteomes" id="UP000056209"/>
    </source>
</evidence>
<sequence>MPQPTAPRARRTPIRATCALLLLLGGTAAAQKTLNVGLQAGGTLSWVTFAIQKYGIDRDLGFRLNTTTYASKDATRVALRAGDAQVVVDDFLEVTLLRQKGFPVSAIYPFSLITGGVIVPAGSDIRTVADLKGQTLGATSLTDKTLLILRAYTRRQGFDVQSAAKVASVSSPLMEQFMNRGEIQAGIPFWHHGARMVSTGKFRTLISSADLLRGLGLPQNVPLLYLVARTDADPATLRLFLKAVNQANERMKTDPAFWTAMLDANLYALPDRSQLPALRTQWAAGLPKRWTAADLNATLLLTRRMIEVAGPDVVGLTRLDTRAFNTSYRP</sequence>
<proteinExistence type="predicted"/>
<organism evidence="3 4">
    <name type="scientific">Deinococcus grandis</name>
    <dbReference type="NCBI Taxonomy" id="57498"/>
    <lineage>
        <taxon>Bacteria</taxon>
        <taxon>Thermotogati</taxon>
        <taxon>Deinococcota</taxon>
        <taxon>Deinococci</taxon>
        <taxon>Deinococcales</taxon>
        <taxon>Deinococcaceae</taxon>
        <taxon>Deinococcus</taxon>
    </lineage>
</organism>
<keyword evidence="4" id="KW-1185">Reference proteome</keyword>
<dbReference type="EMBL" id="BCMS01000001">
    <property type="protein sequence ID" value="GAQ22082.1"/>
    <property type="molecule type" value="Genomic_DNA"/>
</dbReference>
<feature type="chain" id="PRO_5007147470" evidence="1">
    <location>
        <begin position="31"/>
        <end position="330"/>
    </location>
</feature>
<dbReference type="InterPro" id="IPR015168">
    <property type="entry name" value="SsuA/THI5"/>
</dbReference>
<name>A0A117DNQ7_9DEIO</name>
<dbReference type="AlphaFoldDB" id="A0A117DNQ7"/>
<evidence type="ECO:0000256" key="1">
    <source>
        <dbReference type="SAM" id="SignalP"/>
    </source>
</evidence>
<gene>
    <name evidence="3" type="ORF">DEIGR_102109</name>
</gene>
<evidence type="ECO:0000313" key="3">
    <source>
        <dbReference type="EMBL" id="GAQ22082.1"/>
    </source>
</evidence>
<dbReference type="OrthoDB" id="8892982at2"/>
<dbReference type="PANTHER" id="PTHR30024:SF48">
    <property type="entry name" value="ABC TRANSPORTER SUBSTRATE-BINDING PROTEIN"/>
    <property type="match status" value="1"/>
</dbReference>
<comment type="caution">
    <text evidence="3">The sequence shown here is derived from an EMBL/GenBank/DDBJ whole genome shotgun (WGS) entry which is preliminary data.</text>
</comment>
<dbReference type="RefSeq" id="WP_083524005.1">
    <property type="nucleotide sequence ID" value="NZ_BCMS01000001.1"/>
</dbReference>
<dbReference type="Pfam" id="PF09084">
    <property type="entry name" value="NMT1"/>
    <property type="match status" value="1"/>
</dbReference>
<dbReference type="SUPFAM" id="SSF53850">
    <property type="entry name" value="Periplasmic binding protein-like II"/>
    <property type="match status" value="1"/>
</dbReference>
<dbReference type="Proteomes" id="UP000056209">
    <property type="component" value="Unassembled WGS sequence"/>
</dbReference>
<keyword evidence="1" id="KW-0732">Signal</keyword>
<dbReference type="Gene3D" id="3.40.190.10">
    <property type="entry name" value="Periplasmic binding protein-like II"/>
    <property type="match status" value="2"/>
</dbReference>
<dbReference type="PANTHER" id="PTHR30024">
    <property type="entry name" value="ALIPHATIC SULFONATES-BINDING PROTEIN-RELATED"/>
    <property type="match status" value="1"/>
</dbReference>